<feature type="transmembrane region" description="Helical" evidence="2">
    <location>
        <begin position="101"/>
        <end position="122"/>
    </location>
</feature>
<keyword evidence="2" id="KW-0812">Transmembrane</keyword>
<evidence type="ECO:0000256" key="2">
    <source>
        <dbReference type="SAM" id="Phobius"/>
    </source>
</evidence>
<dbReference type="RefSeq" id="WP_046978092.1">
    <property type="nucleotide sequence ID" value="NZ_CP017480.1"/>
</dbReference>
<proteinExistence type="predicted"/>
<feature type="region of interest" description="Disordered" evidence="1">
    <location>
        <begin position="76"/>
        <end position="95"/>
    </location>
</feature>
<sequence length="209" mass="22716">MQCKRENFYEVTHNVVHQLIGVMHTQHATRAIVVITGAFSAAAITAAAEFPQIELIDGVGLRRMLSETGDLPTAHWAGDPLSTMAGNKPSKPSWTKKDRKGVFLLIQAGLTIGVLLLGYYLVIPAIFKNMTTSLVHASQHVSVPQPAPVVKPSMPRTPAPTGHVSDNVLADPTPPPAISKMSKKEAQEWERKNAESMRILEKTTAPLDQ</sequence>
<feature type="region of interest" description="Disordered" evidence="1">
    <location>
        <begin position="145"/>
        <end position="209"/>
    </location>
</feature>
<evidence type="ECO:0000256" key="1">
    <source>
        <dbReference type="SAM" id="MobiDB-lite"/>
    </source>
</evidence>
<keyword evidence="2" id="KW-0472">Membrane</keyword>
<gene>
    <name evidence="4" type="ORF">BJI69_10500</name>
</gene>
<evidence type="ECO:0000313" key="4">
    <source>
        <dbReference type="EMBL" id="APG04283.1"/>
    </source>
</evidence>
<evidence type="ECO:0000259" key="3">
    <source>
        <dbReference type="Pfam" id="PF04471"/>
    </source>
</evidence>
<dbReference type="EMBL" id="CP017480">
    <property type="protein sequence ID" value="APG04283.1"/>
    <property type="molecule type" value="Genomic_DNA"/>
</dbReference>
<keyword evidence="2" id="KW-1133">Transmembrane helix</keyword>
<dbReference type="GO" id="GO:0009307">
    <property type="term" value="P:DNA restriction-modification system"/>
    <property type="evidence" value="ECO:0007669"/>
    <property type="project" value="InterPro"/>
</dbReference>
<organism evidence="4 5">
    <name type="scientific">Luteibacter rhizovicinus DSM 16549</name>
    <dbReference type="NCBI Taxonomy" id="1440763"/>
    <lineage>
        <taxon>Bacteria</taxon>
        <taxon>Pseudomonadati</taxon>
        <taxon>Pseudomonadota</taxon>
        <taxon>Gammaproteobacteria</taxon>
        <taxon>Lysobacterales</taxon>
        <taxon>Rhodanobacteraceae</taxon>
        <taxon>Luteibacter</taxon>
    </lineage>
</organism>
<dbReference type="KEGG" id="lrz:BJI69_10500"/>
<dbReference type="Pfam" id="PF04471">
    <property type="entry name" value="Mrr_cat"/>
    <property type="match status" value="1"/>
</dbReference>
<dbReference type="Proteomes" id="UP000182987">
    <property type="component" value="Chromosome"/>
</dbReference>
<feature type="compositionally biased region" description="Basic and acidic residues" evidence="1">
    <location>
        <begin position="182"/>
        <end position="201"/>
    </location>
</feature>
<dbReference type="AlphaFoldDB" id="A0A1L3ET78"/>
<dbReference type="InterPro" id="IPR011335">
    <property type="entry name" value="Restrct_endonuc-II-like"/>
</dbReference>
<feature type="domain" description="Restriction endonuclease type IV Mrr" evidence="3">
    <location>
        <begin position="2"/>
        <end position="65"/>
    </location>
</feature>
<dbReference type="Gene3D" id="3.40.1350.10">
    <property type="match status" value="1"/>
</dbReference>
<dbReference type="InterPro" id="IPR011856">
    <property type="entry name" value="tRNA_endonuc-like_dom_sf"/>
</dbReference>
<name>A0A1L3ET78_9GAMM</name>
<dbReference type="GO" id="GO:0003677">
    <property type="term" value="F:DNA binding"/>
    <property type="evidence" value="ECO:0007669"/>
    <property type="project" value="InterPro"/>
</dbReference>
<reference evidence="5" key="1">
    <citation type="submission" date="2016-09" db="EMBL/GenBank/DDBJ databases">
        <authorList>
            <person name="Lysoe E."/>
        </authorList>
    </citation>
    <scope>NUCLEOTIDE SEQUENCE [LARGE SCALE GENOMIC DNA]</scope>
    <source>
        <strain evidence="5">LJ96T</strain>
    </source>
</reference>
<dbReference type="InterPro" id="IPR007560">
    <property type="entry name" value="Restrct_endonuc_IV_Mrr"/>
</dbReference>
<keyword evidence="5" id="KW-1185">Reference proteome</keyword>
<accession>A0A1L3ET78</accession>
<evidence type="ECO:0000313" key="5">
    <source>
        <dbReference type="Proteomes" id="UP000182987"/>
    </source>
</evidence>
<protein>
    <recommendedName>
        <fullName evidence="3">Restriction endonuclease type IV Mrr domain-containing protein</fullName>
    </recommendedName>
</protein>
<dbReference type="GO" id="GO:0004519">
    <property type="term" value="F:endonuclease activity"/>
    <property type="evidence" value="ECO:0007669"/>
    <property type="project" value="InterPro"/>
</dbReference>
<dbReference type="SUPFAM" id="SSF52980">
    <property type="entry name" value="Restriction endonuclease-like"/>
    <property type="match status" value="1"/>
</dbReference>